<feature type="domain" description="HTH tetR-type" evidence="6">
    <location>
        <begin position="27"/>
        <end position="87"/>
    </location>
</feature>
<dbReference type="SUPFAM" id="SSF46689">
    <property type="entry name" value="Homeodomain-like"/>
    <property type="match status" value="1"/>
</dbReference>
<dbReference type="PROSITE" id="PS50977">
    <property type="entry name" value="HTH_TETR_2"/>
    <property type="match status" value="1"/>
</dbReference>
<evidence type="ECO:0000256" key="2">
    <source>
        <dbReference type="ARBA" id="ARBA00023125"/>
    </source>
</evidence>
<name>A0ABW3FG79_9HYPH</name>
<dbReference type="SUPFAM" id="SSF48498">
    <property type="entry name" value="Tetracyclin repressor-like, C-terminal domain"/>
    <property type="match status" value="1"/>
</dbReference>
<dbReference type="Gene3D" id="1.10.10.60">
    <property type="entry name" value="Homeodomain-like"/>
    <property type="match status" value="1"/>
</dbReference>
<dbReference type="InterPro" id="IPR009057">
    <property type="entry name" value="Homeodomain-like_sf"/>
</dbReference>
<dbReference type="RefSeq" id="WP_377211232.1">
    <property type="nucleotide sequence ID" value="NZ_JBHTJV010000002.1"/>
</dbReference>
<evidence type="ECO:0000259" key="6">
    <source>
        <dbReference type="PROSITE" id="PS50977"/>
    </source>
</evidence>
<dbReference type="Pfam" id="PF00440">
    <property type="entry name" value="TetR_N"/>
    <property type="match status" value="1"/>
</dbReference>
<dbReference type="InterPro" id="IPR036271">
    <property type="entry name" value="Tet_transcr_reg_TetR-rel_C_sf"/>
</dbReference>
<gene>
    <name evidence="7" type="ORF">ACFQ14_03105</name>
</gene>
<proteinExistence type="predicted"/>
<evidence type="ECO:0000256" key="5">
    <source>
        <dbReference type="SAM" id="MobiDB-lite"/>
    </source>
</evidence>
<evidence type="ECO:0000256" key="3">
    <source>
        <dbReference type="ARBA" id="ARBA00023163"/>
    </source>
</evidence>
<feature type="DNA-binding region" description="H-T-H motif" evidence="4">
    <location>
        <begin position="50"/>
        <end position="69"/>
    </location>
</feature>
<evidence type="ECO:0000313" key="8">
    <source>
        <dbReference type="Proteomes" id="UP001597101"/>
    </source>
</evidence>
<accession>A0ABW3FG79</accession>
<organism evidence="7 8">
    <name type="scientific">Pseudahrensia aquimaris</name>
    <dbReference type="NCBI Taxonomy" id="744461"/>
    <lineage>
        <taxon>Bacteria</taxon>
        <taxon>Pseudomonadati</taxon>
        <taxon>Pseudomonadota</taxon>
        <taxon>Alphaproteobacteria</taxon>
        <taxon>Hyphomicrobiales</taxon>
        <taxon>Ahrensiaceae</taxon>
        <taxon>Pseudahrensia</taxon>
    </lineage>
</organism>
<keyword evidence="2 4" id="KW-0238">DNA-binding</keyword>
<protein>
    <submittedName>
        <fullName evidence="7">TetR/AcrR family transcriptional regulator</fullName>
    </submittedName>
</protein>
<dbReference type="InterPro" id="IPR001647">
    <property type="entry name" value="HTH_TetR"/>
</dbReference>
<sequence length="216" mass="23595">MVEKMSDDENPSSEVRAPVTKRGRPRNQTKEDLLHKAMLVFWRKGYEAASLDDLTLGMGITRPSLYNDFGSKYELFLSVLDYYRDLFGAEPMKAAAQADTPEQAVAAFLRTALEGNTQKNSPTGCLLSCVAATNATEFPEVGEKLAQTLQATHDELCRVIWADIPPADAEVKATLTIDFMNAQAVRARGGASRDQILKGLPSRVAAVTTASHCEAR</sequence>
<evidence type="ECO:0000256" key="4">
    <source>
        <dbReference type="PROSITE-ProRule" id="PRU00335"/>
    </source>
</evidence>
<evidence type="ECO:0000256" key="1">
    <source>
        <dbReference type="ARBA" id="ARBA00023015"/>
    </source>
</evidence>
<dbReference type="Proteomes" id="UP001597101">
    <property type="component" value="Unassembled WGS sequence"/>
</dbReference>
<keyword evidence="8" id="KW-1185">Reference proteome</keyword>
<evidence type="ECO:0000313" key="7">
    <source>
        <dbReference type="EMBL" id="MFD0915387.1"/>
    </source>
</evidence>
<keyword evidence="1" id="KW-0805">Transcription regulation</keyword>
<keyword evidence="3" id="KW-0804">Transcription</keyword>
<feature type="region of interest" description="Disordered" evidence="5">
    <location>
        <begin position="1"/>
        <end position="28"/>
    </location>
</feature>
<dbReference type="PANTHER" id="PTHR47506">
    <property type="entry name" value="TRANSCRIPTIONAL REGULATORY PROTEIN"/>
    <property type="match status" value="1"/>
</dbReference>
<comment type="caution">
    <text evidence="7">The sequence shown here is derived from an EMBL/GenBank/DDBJ whole genome shotgun (WGS) entry which is preliminary data.</text>
</comment>
<dbReference type="Gene3D" id="1.10.357.10">
    <property type="entry name" value="Tetracycline Repressor, domain 2"/>
    <property type="match status" value="1"/>
</dbReference>
<dbReference type="PANTHER" id="PTHR47506:SF1">
    <property type="entry name" value="HTH-TYPE TRANSCRIPTIONAL REGULATOR YJDC"/>
    <property type="match status" value="1"/>
</dbReference>
<reference evidence="8" key="1">
    <citation type="journal article" date="2019" name="Int. J. Syst. Evol. Microbiol.">
        <title>The Global Catalogue of Microorganisms (GCM) 10K type strain sequencing project: providing services to taxonomists for standard genome sequencing and annotation.</title>
        <authorList>
            <consortium name="The Broad Institute Genomics Platform"/>
            <consortium name="The Broad Institute Genome Sequencing Center for Infectious Disease"/>
            <person name="Wu L."/>
            <person name="Ma J."/>
        </authorList>
    </citation>
    <scope>NUCLEOTIDE SEQUENCE [LARGE SCALE GENOMIC DNA]</scope>
    <source>
        <strain evidence="8">CCUG 60023</strain>
    </source>
</reference>
<dbReference type="EMBL" id="JBHTJV010000002">
    <property type="protein sequence ID" value="MFD0915387.1"/>
    <property type="molecule type" value="Genomic_DNA"/>
</dbReference>